<proteinExistence type="predicted"/>
<accession>A0A914Q231</accession>
<keyword evidence="1" id="KW-1185">Reference proteome</keyword>
<evidence type="ECO:0000313" key="1">
    <source>
        <dbReference type="Proteomes" id="UP000887578"/>
    </source>
</evidence>
<evidence type="ECO:0000313" key="2">
    <source>
        <dbReference type="WBParaSite" id="PDA_v2.g25209.t1"/>
    </source>
</evidence>
<dbReference type="Proteomes" id="UP000887578">
    <property type="component" value="Unplaced"/>
</dbReference>
<name>A0A914Q231_9BILA</name>
<sequence length="77" mass="8907">MEYTGSQDIFDLSESYIAKQENVMQEISEKLNLLTFENRQISAQEIVDENASEEEEETAKEISQRLSQVVSEDVFNK</sequence>
<reference evidence="2" key="1">
    <citation type="submission" date="2022-11" db="UniProtKB">
        <authorList>
            <consortium name="WormBaseParasite"/>
        </authorList>
    </citation>
    <scope>IDENTIFICATION</scope>
</reference>
<dbReference type="AlphaFoldDB" id="A0A914Q231"/>
<dbReference type="WBParaSite" id="PDA_v2.g25209.t1">
    <property type="protein sequence ID" value="PDA_v2.g25209.t1"/>
    <property type="gene ID" value="PDA_v2.g25209"/>
</dbReference>
<organism evidence="1 2">
    <name type="scientific">Panagrolaimus davidi</name>
    <dbReference type="NCBI Taxonomy" id="227884"/>
    <lineage>
        <taxon>Eukaryota</taxon>
        <taxon>Metazoa</taxon>
        <taxon>Ecdysozoa</taxon>
        <taxon>Nematoda</taxon>
        <taxon>Chromadorea</taxon>
        <taxon>Rhabditida</taxon>
        <taxon>Tylenchina</taxon>
        <taxon>Panagrolaimomorpha</taxon>
        <taxon>Panagrolaimoidea</taxon>
        <taxon>Panagrolaimidae</taxon>
        <taxon>Panagrolaimus</taxon>
    </lineage>
</organism>
<protein>
    <submittedName>
        <fullName evidence="2">Uncharacterized protein</fullName>
    </submittedName>
</protein>